<gene>
    <name evidence="2" type="ORF">KQI20_01395</name>
</gene>
<keyword evidence="3" id="KW-1185">Reference proteome</keyword>
<proteinExistence type="predicted"/>
<dbReference type="Proteomes" id="UP001196301">
    <property type="component" value="Unassembled WGS sequence"/>
</dbReference>
<keyword evidence="1" id="KW-0812">Transmembrane</keyword>
<evidence type="ECO:0000313" key="3">
    <source>
        <dbReference type="Proteomes" id="UP001196301"/>
    </source>
</evidence>
<keyword evidence="1" id="KW-0472">Membrane</keyword>
<keyword evidence="1" id="KW-1133">Transmembrane helix</keyword>
<feature type="transmembrane region" description="Helical" evidence="1">
    <location>
        <begin position="6"/>
        <end position="24"/>
    </location>
</feature>
<protein>
    <submittedName>
        <fullName evidence="2">Uncharacterized protein</fullName>
    </submittedName>
</protein>
<organism evidence="2 3">
    <name type="scientific">Intestinibacter bartlettii</name>
    <dbReference type="NCBI Taxonomy" id="261299"/>
    <lineage>
        <taxon>Bacteria</taxon>
        <taxon>Bacillati</taxon>
        <taxon>Bacillota</taxon>
        <taxon>Clostridia</taxon>
        <taxon>Peptostreptococcales</taxon>
        <taxon>Peptostreptococcaceae</taxon>
        <taxon>Intestinibacter</taxon>
    </lineage>
</organism>
<evidence type="ECO:0000256" key="1">
    <source>
        <dbReference type="SAM" id="Phobius"/>
    </source>
</evidence>
<dbReference type="RefSeq" id="WP_216568244.1">
    <property type="nucleotide sequence ID" value="NZ_JAHLOQ010000002.1"/>
</dbReference>
<dbReference type="EMBL" id="JAHLOQ010000002">
    <property type="protein sequence ID" value="MBU5335082.1"/>
    <property type="molecule type" value="Genomic_DNA"/>
</dbReference>
<feature type="transmembrane region" description="Helical" evidence="1">
    <location>
        <begin position="31"/>
        <end position="52"/>
    </location>
</feature>
<evidence type="ECO:0000313" key="2">
    <source>
        <dbReference type="EMBL" id="MBU5335082.1"/>
    </source>
</evidence>
<reference evidence="2 3" key="1">
    <citation type="submission" date="2021-06" db="EMBL/GenBank/DDBJ databases">
        <authorList>
            <person name="Sun Q."/>
            <person name="Li D."/>
        </authorList>
    </citation>
    <scope>NUCLEOTIDE SEQUENCE [LARGE SCALE GENOMIC DNA]</scope>
    <source>
        <strain evidence="2 3">N19</strain>
    </source>
</reference>
<accession>A0ABS6DTR9</accession>
<name>A0ABS6DTR9_9FIRM</name>
<comment type="caution">
    <text evidence="2">The sequence shown here is derived from an EMBL/GenBank/DDBJ whole genome shotgun (WGS) entry which is preliminary data.</text>
</comment>
<sequence>MSFTGIIFLIALILIIGVIIGFLIKSKLLSLICGVLSVLIVLFWFLVASGILTNCG</sequence>